<dbReference type="EMBL" id="PDWN01000014">
    <property type="protein sequence ID" value="KAF1692822.1"/>
    <property type="molecule type" value="Genomic_DNA"/>
</dbReference>
<evidence type="ECO:0000313" key="1">
    <source>
        <dbReference type="EMBL" id="KAF1692822.1"/>
    </source>
</evidence>
<dbReference type="Pfam" id="PF13783">
    <property type="entry name" value="DUF4177"/>
    <property type="match status" value="1"/>
</dbReference>
<keyword evidence="2" id="KW-1185">Reference proteome</keyword>
<accession>A0ABQ6Z4H4</accession>
<proteinExistence type="predicted"/>
<sequence length="59" mass="6698">MSTRWQYQVVEFKPSLMGSFKQDALQEALARQGQLGWELVQIVSPGPMMALLAVFKREA</sequence>
<dbReference type="InterPro" id="IPR025234">
    <property type="entry name" value="YjzH-like"/>
</dbReference>
<dbReference type="RefSeq" id="WP_162411118.1">
    <property type="nucleotide sequence ID" value="NZ_CP093331.1"/>
</dbReference>
<reference evidence="1 2" key="1">
    <citation type="submission" date="2017-10" db="EMBL/GenBank/DDBJ databases">
        <title>Whole genome sequencing of members of genus Pseudoxanthomonas.</title>
        <authorList>
            <person name="Kumar S."/>
            <person name="Bansal K."/>
            <person name="Kaur A."/>
            <person name="Patil P."/>
            <person name="Sharma S."/>
            <person name="Patil P.B."/>
        </authorList>
    </citation>
    <scope>NUCLEOTIDE SEQUENCE [LARGE SCALE GENOMIC DNA]</scope>
    <source>
        <strain evidence="1 2">DSM 17801</strain>
    </source>
</reference>
<evidence type="ECO:0000313" key="2">
    <source>
        <dbReference type="Proteomes" id="UP000788419"/>
    </source>
</evidence>
<evidence type="ECO:0008006" key="3">
    <source>
        <dbReference type="Google" id="ProtNLM"/>
    </source>
</evidence>
<organism evidence="1 2">
    <name type="scientific">Pseudoxanthomonas daejeonensis</name>
    <dbReference type="NCBI Taxonomy" id="266062"/>
    <lineage>
        <taxon>Bacteria</taxon>
        <taxon>Pseudomonadati</taxon>
        <taxon>Pseudomonadota</taxon>
        <taxon>Gammaproteobacteria</taxon>
        <taxon>Lysobacterales</taxon>
        <taxon>Lysobacteraceae</taxon>
        <taxon>Pseudoxanthomonas</taxon>
    </lineage>
</organism>
<protein>
    <recommendedName>
        <fullName evidence="3">DUF4177 domain-containing protein</fullName>
    </recommendedName>
</protein>
<name>A0ABQ6Z4H4_9GAMM</name>
<dbReference type="Proteomes" id="UP000788419">
    <property type="component" value="Unassembled WGS sequence"/>
</dbReference>
<gene>
    <name evidence="1" type="ORF">CSC65_13465</name>
</gene>
<comment type="caution">
    <text evidence="1">The sequence shown here is derived from an EMBL/GenBank/DDBJ whole genome shotgun (WGS) entry which is preliminary data.</text>
</comment>